<evidence type="ECO:0000256" key="1">
    <source>
        <dbReference type="ARBA" id="ARBA00004651"/>
    </source>
</evidence>
<feature type="transmembrane region" description="Helical" evidence="6">
    <location>
        <begin position="85"/>
        <end position="106"/>
    </location>
</feature>
<dbReference type="GO" id="GO:0009246">
    <property type="term" value="P:enterobacterial common antigen biosynthetic process"/>
    <property type="evidence" value="ECO:0007669"/>
    <property type="project" value="TreeGrafter"/>
</dbReference>
<dbReference type="AlphaFoldDB" id="A0A6J7H2S6"/>
<evidence type="ECO:0000256" key="5">
    <source>
        <dbReference type="ARBA" id="ARBA00023136"/>
    </source>
</evidence>
<name>A0A6J7H2S6_9ZZZZ</name>
<keyword evidence="5 6" id="KW-0472">Membrane</keyword>
<feature type="transmembrane region" description="Helical" evidence="6">
    <location>
        <begin position="14"/>
        <end position="35"/>
    </location>
</feature>
<evidence type="ECO:0000256" key="3">
    <source>
        <dbReference type="ARBA" id="ARBA00022692"/>
    </source>
</evidence>
<accession>A0A6J7H2S6</accession>
<feature type="transmembrane region" description="Helical" evidence="6">
    <location>
        <begin position="148"/>
        <end position="166"/>
    </location>
</feature>
<keyword evidence="4 6" id="KW-1133">Transmembrane helix</keyword>
<sequence length="363" mass="41388">MTGQPRPRIEWMDLVKGSSVLIVVLFHSVIHMYAVTPDGAVSSGWHSFMNVIEPLRMPIFFMVSGMLATSAMGRPWRLSRRRTYGMAYLYILWSAIFFIVVALYIHETPVEAVLNFPRRLLVGSSGYWYLYALLLYFVVAKLLRRWPAWIILAIAIALNLLRAPVAQWNRDFMTSIDVVSAMTSIVTNLVFYILGVYYKEVIAWVADRASWLRVAVVVALVSAYGIWRNSAPEYWEMTYLPISLAWIAAGVMLAHLLVEYNGPRRFGTFFGARTLPIFVVQFPLLMALSSYLRNNRPEYLQIPAVQVVFPILVTFGLVFAALLLYRITQKNLGKYLFEAPRWAIREHRASPSPSGEKEVSSAT</sequence>
<feature type="transmembrane region" description="Helical" evidence="6">
    <location>
        <begin position="304"/>
        <end position="325"/>
    </location>
</feature>
<feature type="transmembrane region" description="Helical" evidence="6">
    <location>
        <begin position="210"/>
        <end position="227"/>
    </location>
</feature>
<evidence type="ECO:0000256" key="2">
    <source>
        <dbReference type="ARBA" id="ARBA00022475"/>
    </source>
</evidence>
<feature type="transmembrane region" description="Helical" evidence="6">
    <location>
        <begin position="126"/>
        <end position="143"/>
    </location>
</feature>
<comment type="subcellular location">
    <subcellularLocation>
        <location evidence="1">Cell membrane</location>
        <topology evidence="1">Multi-pass membrane protein</topology>
    </subcellularLocation>
</comment>
<organism evidence="8">
    <name type="scientific">freshwater metagenome</name>
    <dbReference type="NCBI Taxonomy" id="449393"/>
    <lineage>
        <taxon>unclassified sequences</taxon>
        <taxon>metagenomes</taxon>
        <taxon>ecological metagenomes</taxon>
    </lineage>
</organism>
<feature type="transmembrane region" description="Helical" evidence="6">
    <location>
        <begin position="178"/>
        <end position="198"/>
    </location>
</feature>
<proteinExistence type="predicted"/>
<dbReference type="EMBL" id="CAFBPZ010000135">
    <property type="protein sequence ID" value="CAB5042351.1"/>
    <property type="molecule type" value="Genomic_DNA"/>
</dbReference>
<evidence type="ECO:0000256" key="4">
    <source>
        <dbReference type="ARBA" id="ARBA00022989"/>
    </source>
</evidence>
<gene>
    <name evidence="8" type="ORF">UFOPK3495_01727</name>
    <name evidence="9" type="ORF">UFOPK4237_01507</name>
</gene>
<dbReference type="GO" id="GO:0005886">
    <property type="term" value="C:plasma membrane"/>
    <property type="evidence" value="ECO:0007669"/>
    <property type="project" value="UniProtKB-SubCell"/>
</dbReference>
<evidence type="ECO:0000313" key="9">
    <source>
        <dbReference type="EMBL" id="CAB5042351.1"/>
    </source>
</evidence>
<feature type="transmembrane region" description="Helical" evidence="6">
    <location>
        <begin position="55"/>
        <end position="73"/>
    </location>
</feature>
<dbReference type="PANTHER" id="PTHR40074">
    <property type="entry name" value="O-ACETYLTRANSFERASE WECH"/>
    <property type="match status" value="1"/>
</dbReference>
<feature type="transmembrane region" description="Helical" evidence="6">
    <location>
        <begin position="270"/>
        <end position="292"/>
    </location>
</feature>
<protein>
    <submittedName>
        <fullName evidence="8">Unannotated protein</fullName>
    </submittedName>
</protein>
<evidence type="ECO:0000259" key="7">
    <source>
        <dbReference type="Pfam" id="PF01757"/>
    </source>
</evidence>
<reference evidence="8" key="1">
    <citation type="submission" date="2020-05" db="EMBL/GenBank/DDBJ databases">
        <authorList>
            <person name="Chiriac C."/>
            <person name="Salcher M."/>
            <person name="Ghai R."/>
            <person name="Kavagutti S V."/>
        </authorList>
    </citation>
    <scope>NUCLEOTIDE SEQUENCE</scope>
</reference>
<dbReference type="GO" id="GO:0016413">
    <property type="term" value="F:O-acetyltransferase activity"/>
    <property type="evidence" value="ECO:0007669"/>
    <property type="project" value="TreeGrafter"/>
</dbReference>
<feature type="transmembrane region" description="Helical" evidence="6">
    <location>
        <begin position="239"/>
        <end position="258"/>
    </location>
</feature>
<feature type="domain" description="Acyltransferase 3" evidence="7">
    <location>
        <begin position="10"/>
        <end position="320"/>
    </location>
</feature>
<keyword evidence="2" id="KW-1003">Cell membrane</keyword>
<dbReference type="InterPro" id="IPR002656">
    <property type="entry name" value="Acyl_transf_3_dom"/>
</dbReference>
<dbReference type="EMBL" id="CAFBMC010000154">
    <property type="protein sequence ID" value="CAB4913368.1"/>
    <property type="molecule type" value="Genomic_DNA"/>
</dbReference>
<evidence type="ECO:0000313" key="8">
    <source>
        <dbReference type="EMBL" id="CAB4913368.1"/>
    </source>
</evidence>
<evidence type="ECO:0000256" key="6">
    <source>
        <dbReference type="SAM" id="Phobius"/>
    </source>
</evidence>
<keyword evidence="3 6" id="KW-0812">Transmembrane</keyword>
<dbReference type="PANTHER" id="PTHR40074:SF4">
    <property type="entry name" value="INNER MEMBRANE PROTEIN YCFT"/>
    <property type="match status" value="1"/>
</dbReference>
<dbReference type="Pfam" id="PF01757">
    <property type="entry name" value="Acyl_transf_3"/>
    <property type="match status" value="1"/>
</dbReference>